<comment type="cofactor">
    <cofactor evidence="1">
        <name>FMN</name>
        <dbReference type="ChEBI" id="CHEBI:58210"/>
    </cofactor>
</comment>
<reference evidence="6 7" key="1">
    <citation type="submission" date="2017-09" db="EMBL/GenBank/DDBJ databases">
        <title>SPAdes assembly of the Mesoplasma lactucae genome.</title>
        <authorList>
            <person name="Knight T.F."/>
            <person name="Rubinstein R."/>
            <person name="Citino T."/>
        </authorList>
    </citation>
    <scope>NUCLEOTIDE SEQUENCE [LARGE SCALE GENOMIC DNA]</scope>
    <source>
        <strain evidence="6 7">831-C4</strain>
    </source>
</reference>
<evidence type="ECO:0000313" key="7">
    <source>
        <dbReference type="Proteomes" id="UP000232227"/>
    </source>
</evidence>
<comment type="similarity">
    <text evidence="2">Belongs to the nitroreductase family.</text>
</comment>
<accession>A0A291IRZ9</accession>
<evidence type="ECO:0000256" key="4">
    <source>
        <dbReference type="ARBA" id="ARBA00022643"/>
    </source>
</evidence>
<dbReference type="GO" id="GO:0016491">
    <property type="term" value="F:oxidoreductase activity"/>
    <property type="evidence" value="ECO:0007669"/>
    <property type="project" value="UniProtKB-KW"/>
</dbReference>
<dbReference type="EMBL" id="CP023668">
    <property type="protein sequence ID" value="ATG97467.1"/>
    <property type="molecule type" value="Genomic_DNA"/>
</dbReference>
<dbReference type="SUPFAM" id="SSF55469">
    <property type="entry name" value="FMN-dependent nitroreductase-like"/>
    <property type="match status" value="1"/>
</dbReference>
<name>A0A291IRZ9_9MOLU</name>
<evidence type="ECO:0000256" key="3">
    <source>
        <dbReference type="ARBA" id="ARBA00022630"/>
    </source>
</evidence>
<dbReference type="Gene3D" id="3.40.109.10">
    <property type="entry name" value="NADH Oxidase"/>
    <property type="match status" value="1"/>
</dbReference>
<keyword evidence="5" id="KW-0560">Oxidoreductase</keyword>
<protein>
    <submittedName>
        <fullName evidence="6">Uncharacterized protein</fullName>
    </submittedName>
</protein>
<dbReference type="InterPro" id="IPR029479">
    <property type="entry name" value="Nitroreductase"/>
</dbReference>
<organism evidence="6 7">
    <name type="scientific">Mesoplasma lactucae ATCC 49193</name>
    <dbReference type="NCBI Taxonomy" id="81460"/>
    <lineage>
        <taxon>Bacteria</taxon>
        <taxon>Bacillati</taxon>
        <taxon>Mycoplasmatota</taxon>
        <taxon>Mollicutes</taxon>
        <taxon>Entomoplasmatales</taxon>
        <taxon>Entomoplasmataceae</taxon>
        <taxon>Mesoplasma</taxon>
    </lineage>
</organism>
<dbReference type="InterPro" id="IPR000415">
    <property type="entry name" value="Nitroreductase-like"/>
</dbReference>
<evidence type="ECO:0000256" key="5">
    <source>
        <dbReference type="ARBA" id="ARBA00023002"/>
    </source>
</evidence>
<dbReference type="KEGG" id="mlac:CP520_01690"/>
<sequence length="225" mass="26236">MKNTDNRFVATLLKDRRSVRKFNPDFKIEPEKLDLILEAARYSPTSYGVLNQRILVLSNKEIKQEMLPLFFYQDAFLKSSVYLMFIVDKGEYILSETVYKAENYMHVEDSFSKLKIDIANMNGWWDDKFNAKTLSNSTDWSIMQAYISMSAAMIQAEQVEIDTCPHEGFNRDKVDEYLVNHNYISTKETMAIGLALGKADCGHHRPCHYAEKVRKTKEDYIKEIK</sequence>
<dbReference type="Proteomes" id="UP000232227">
    <property type="component" value="Chromosome"/>
</dbReference>
<proteinExistence type="inferred from homology"/>
<dbReference type="AlphaFoldDB" id="A0A291IRZ9"/>
<keyword evidence="7" id="KW-1185">Reference proteome</keyword>
<evidence type="ECO:0000313" key="6">
    <source>
        <dbReference type="EMBL" id="ATG97467.1"/>
    </source>
</evidence>
<dbReference type="PANTHER" id="PTHR43673">
    <property type="entry name" value="NAD(P)H NITROREDUCTASE YDGI-RELATED"/>
    <property type="match status" value="1"/>
</dbReference>
<dbReference type="PANTHER" id="PTHR43673:SF2">
    <property type="entry name" value="NITROREDUCTASE"/>
    <property type="match status" value="1"/>
</dbReference>
<dbReference type="Pfam" id="PF00881">
    <property type="entry name" value="Nitroreductase"/>
    <property type="match status" value="1"/>
</dbReference>
<dbReference type="RefSeq" id="WP_096862755.1">
    <property type="nucleotide sequence ID" value="NZ_CP023668.1"/>
</dbReference>
<dbReference type="OrthoDB" id="9809288at2"/>
<evidence type="ECO:0000256" key="2">
    <source>
        <dbReference type="ARBA" id="ARBA00007118"/>
    </source>
</evidence>
<gene>
    <name evidence="6" type="ORF">CP520_01690</name>
</gene>
<evidence type="ECO:0000256" key="1">
    <source>
        <dbReference type="ARBA" id="ARBA00001917"/>
    </source>
</evidence>
<keyword evidence="3" id="KW-0285">Flavoprotein</keyword>
<keyword evidence="4" id="KW-0288">FMN</keyword>